<evidence type="ECO:0000313" key="3">
    <source>
        <dbReference type="Proteomes" id="UP000078550"/>
    </source>
</evidence>
<dbReference type="EMBL" id="FLRE01000076">
    <property type="protein sequence ID" value="SBT34320.1"/>
    <property type="molecule type" value="Genomic_DNA"/>
</dbReference>
<organism evidence="2 3">
    <name type="scientific">Plasmodium ovale wallikeri</name>
    <dbReference type="NCBI Taxonomy" id="864142"/>
    <lineage>
        <taxon>Eukaryota</taxon>
        <taxon>Sar</taxon>
        <taxon>Alveolata</taxon>
        <taxon>Apicomplexa</taxon>
        <taxon>Aconoidasida</taxon>
        <taxon>Haemosporida</taxon>
        <taxon>Plasmodiidae</taxon>
        <taxon>Plasmodium</taxon>
        <taxon>Plasmodium (Plasmodium)</taxon>
    </lineage>
</organism>
<keyword evidence="1" id="KW-1133">Transmembrane helix</keyword>
<dbReference type="Proteomes" id="UP000078550">
    <property type="component" value="Unassembled WGS sequence"/>
</dbReference>
<dbReference type="AlphaFoldDB" id="A0A1A8YRQ2"/>
<evidence type="ECO:0000256" key="1">
    <source>
        <dbReference type="SAM" id="Phobius"/>
    </source>
</evidence>
<feature type="transmembrane region" description="Helical" evidence="1">
    <location>
        <begin position="26"/>
        <end position="56"/>
    </location>
</feature>
<proteinExistence type="predicted"/>
<reference evidence="3" key="1">
    <citation type="submission" date="2016-05" db="EMBL/GenBank/DDBJ databases">
        <authorList>
            <person name="Naeem Raeece"/>
        </authorList>
    </citation>
    <scope>NUCLEOTIDE SEQUENCE [LARGE SCALE GENOMIC DNA]</scope>
</reference>
<keyword evidence="1" id="KW-0812">Transmembrane</keyword>
<keyword evidence="1" id="KW-0472">Membrane</keyword>
<sequence length="123" mass="14249">MNTICTTVVVAQILEFLPWLDDLFKLFYLVGAVAFLRVCVCVCTCVCVCVGVGVYSSTLCAPPCARMTPFNTRKRFPLLIPFTEQNMEEYNPGCDQKYRLFKRKNNYETKEQKVYHTNFEAYE</sequence>
<gene>
    <name evidence="2" type="ORF">POVWA2_019280</name>
</gene>
<name>A0A1A8YRQ2_PLAOA</name>
<evidence type="ECO:0000313" key="2">
    <source>
        <dbReference type="EMBL" id="SBT34320.1"/>
    </source>
</evidence>
<protein>
    <submittedName>
        <fullName evidence="2">Uncharacterized protein</fullName>
    </submittedName>
</protein>
<accession>A0A1A8YRQ2</accession>